<feature type="compositionally biased region" description="Basic and acidic residues" evidence="6">
    <location>
        <begin position="1"/>
        <end position="12"/>
    </location>
</feature>
<keyword evidence="5" id="KW-0472">Membrane</keyword>
<dbReference type="PANTHER" id="PTHR30024:SF43">
    <property type="entry name" value="BLL4572 PROTEIN"/>
    <property type="match status" value="1"/>
</dbReference>
<evidence type="ECO:0008006" key="9">
    <source>
        <dbReference type="Google" id="ProtNLM"/>
    </source>
</evidence>
<name>C6LJD0_9FIRM</name>
<evidence type="ECO:0000256" key="6">
    <source>
        <dbReference type="SAM" id="MobiDB-lite"/>
    </source>
</evidence>
<evidence type="ECO:0000256" key="4">
    <source>
        <dbReference type="ARBA" id="ARBA00022519"/>
    </source>
</evidence>
<evidence type="ECO:0000256" key="1">
    <source>
        <dbReference type="ARBA" id="ARBA00004533"/>
    </source>
</evidence>
<protein>
    <recommendedName>
        <fullName evidence="9">ABC transporter substrate-binding protein</fullName>
    </recommendedName>
</protein>
<dbReference type="Gene3D" id="3.40.190.10">
    <property type="entry name" value="Periplasmic binding protein-like II"/>
    <property type="match status" value="2"/>
</dbReference>
<feature type="compositionally biased region" description="Polar residues" evidence="6">
    <location>
        <begin position="13"/>
        <end position="22"/>
    </location>
</feature>
<dbReference type="STRING" id="168384.SAMN05660368_03192"/>
<organism evidence="7 8">
    <name type="scientific">Marvinbryantia formatexigens DSM 14469</name>
    <dbReference type="NCBI Taxonomy" id="478749"/>
    <lineage>
        <taxon>Bacteria</taxon>
        <taxon>Bacillati</taxon>
        <taxon>Bacillota</taxon>
        <taxon>Clostridia</taxon>
        <taxon>Lachnospirales</taxon>
        <taxon>Lachnospiraceae</taxon>
        <taxon>Marvinbryantia</taxon>
    </lineage>
</organism>
<dbReference type="PANTHER" id="PTHR30024">
    <property type="entry name" value="ALIPHATIC SULFONATES-BINDING PROTEIN-RELATED"/>
    <property type="match status" value="1"/>
</dbReference>
<reference evidence="7" key="1">
    <citation type="submission" date="2009-07" db="EMBL/GenBank/DDBJ databases">
        <authorList>
            <person name="Weinstock G."/>
            <person name="Sodergren E."/>
            <person name="Clifton S."/>
            <person name="Fulton L."/>
            <person name="Fulton B."/>
            <person name="Courtney L."/>
            <person name="Fronick C."/>
            <person name="Harrison M."/>
            <person name="Strong C."/>
            <person name="Farmer C."/>
            <person name="Delahaunty K."/>
            <person name="Markovic C."/>
            <person name="Hall O."/>
            <person name="Minx P."/>
            <person name="Tomlinson C."/>
            <person name="Mitreva M."/>
            <person name="Nelson J."/>
            <person name="Hou S."/>
            <person name="Wollam A."/>
            <person name="Pepin K.H."/>
            <person name="Johnson M."/>
            <person name="Bhonagiri V."/>
            <person name="Nash W.E."/>
            <person name="Warren W."/>
            <person name="Chinwalla A."/>
            <person name="Mardis E.R."/>
            <person name="Wilson R.K."/>
        </authorList>
    </citation>
    <scope>NUCLEOTIDE SEQUENCE [LARGE SCALE GENOMIC DNA]</scope>
    <source>
        <strain evidence="7">DSM 14469</strain>
    </source>
</reference>
<evidence type="ECO:0000256" key="2">
    <source>
        <dbReference type="ARBA" id="ARBA00022448"/>
    </source>
</evidence>
<evidence type="ECO:0000313" key="7">
    <source>
        <dbReference type="EMBL" id="EET59244.1"/>
    </source>
</evidence>
<feature type="region of interest" description="Disordered" evidence="6">
    <location>
        <begin position="61"/>
        <end position="82"/>
    </location>
</feature>
<comment type="subcellular location">
    <subcellularLocation>
        <location evidence="1">Cell inner membrane</location>
    </subcellularLocation>
</comment>
<dbReference type="RefSeq" id="WP_006863529.1">
    <property type="nucleotide sequence ID" value="NZ_ACCL02000020.1"/>
</dbReference>
<keyword evidence="2" id="KW-0813">Transport</keyword>
<dbReference type="Proteomes" id="UP000005561">
    <property type="component" value="Unassembled WGS sequence"/>
</dbReference>
<dbReference type="eggNOG" id="COG0715">
    <property type="taxonomic scope" value="Bacteria"/>
</dbReference>
<dbReference type="SUPFAM" id="SSF53850">
    <property type="entry name" value="Periplasmic binding protein-like II"/>
    <property type="match status" value="1"/>
</dbReference>
<evidence type="ECO:0000313" key="8">
    <source>
        <dbReference type="Proteomes" id="UP000005561"/>
    </source>
</evidence>
<keyword evidence="3" id="KW-1003">Cell membrane</keyword>
<feature type="region of interest" description="Disordered" evidence="6">
    <location>
        <begin position="1"/>
        <end position="26"/>
    </location>
</feature>
<gene>
    <name evidence="7" type="ORF">BRYFOR_08766</name>
</gene>
<proteinExistence type="predicted"/>
<dbReference type="GO" id="GO:0005886">
    <property type="term" value="C:plasma membrane"/>
    <property type="evidence" value="ECO:0007669"/>
    <property type="project" value="UniProtKB-SubCell"/>
</dbReference>
<dbReference type="Pfam" id="PF13379">
    <property type="entry name" value="NMT1_2"/>
    <property type="match status" value="1"/>
</dbReference>
<accession>C6LJD0</accession>
<keyword evidence="8" id="KW-1185">Reference proteome</keyword>
<dbReference type="EMBL" id="ACCL02000020">
    <property type="protein sequence ID" value="EET59244.1"/>
    <property type="molecule type" value="Genomic_DNA"/>
</dbReference>
<comment type="caution">
    <text evidence="7">The sequence shown here is derived from an EMBL/GenBank/DDBJ whole genome shotgun (WGS) entry which is preliminary data.</text>
</comment>
<dbReference type="CDD" id="cd13553">
    <property type="entry name" value="PBP2_NrtA_CpmA_like"/>
    <property type="match status" value="1"/>
</dbReference>
<sequence length="385" mass="40890">MVSEQHQTEQEWHQNSIGQSRNGIRMEMDRRKTIMKKWKRVTGMILAALLAAAALTACGNGGNAGQTAADSETAGNSAAADSEAAGNNAAAVDSEAAGDDAASGQQVVRLGYLPITHALALLAEKELLDAEDGAVVIELEKFSSWSDLTDALNAGRIDGASVLIELAMSAAGQGIDLKAAALGHKDGNVIVVSDGITSAAGLQGKTFAIPHTQSSHNILLNDMLTENGLSISDVKVVQLAPSEMPSALAGGSIDGYCVAEPFGAQAVAQGFGHVLYHSEELWDDSLCCALVLNGSFIENNPETTDFLLEKYNEAGKSLDKEKAQQIAEQYLGQNADVLEQSLEWIRFDDLAITKEAYQTLEDKVVAYGINENPPAYEDFVYQTQE</sequence>
<evidence type="ECO:0000256" key="5">
    <source>
        <dbReference type="ARBA" id="ARBA00023136"/>
    </source>
</evidence>
<evidence type="ECO:0000256" key="3">
    <source>
        <dbReference type="ARBA" id="ARBA00022475"/>
    </source>
</evidence>
<keyword evidence="4" id="KW-0997">Cell inner membrane</keyword>
<dbReference type="InterPro" id="IPR044527">
    <property type="entry name" value="NrtA/CpmA_ABC-bd_dom"/>
</dbReference>
<dbReference type="AlphaFoldDB" id="C6LJD0"/>